<protein>
    <submittedName>
        <fullName evidence="6">Efflux RND transporter periplasmic adaptor subunit</fullName>
    </submittedName>
</protein>
<proteinExistence type="inferred from homology"/>
<feature type="domain" description="CzcB-like barrel-sandwich hybrid" evidence="5">
    <location>
        <begin position="89"/>
        <end position="224"/>
    </location>
</feature>
<dbReference type="InterPro" id="IPR051909">
    <property type="entry name" value="MFP_Cation_Efflux"/>
</dbReference>
<dbReference type="InterPro" id="IPR058647">
    <property type="entry name" value="BSH_CzcB-like"/>
</dbReference>
<comment type="similarity">
    <text evidence="1">Belongs to the membrane fusion protein (MFP) (TC 8.A.1) family.</text>
</comment>
<keyword evidence="2" id="KW-0813">Transport</keyword>
<evidence type="ECO:0000313" key="7">
    <source>
        <dbReference type="Proteomes" id="UP000482155"/>
    </source>
</evidence>
<dbReference type="Gene3D" id="2.40.50.100">
    <property type="match status" value="1"/>
</dbReference>
<feature type="signal peptide" evidence="3">
    <location>
        <begin position="1"/>
        <end position="21"/>
    </location>
</feature>
<dbReference type="Proteomes" id="UP000482155">
    <property type="component" value="Unassembled WGS sequence"/>
</dbReference>
<evidence type="ECO:0000256" key="1">
    <source>
        <dbReference type="ARBA" id="ARBA00009477"/>
    </source>
</evidence>
<dbReference type="AlphaFoldDB" id="A0A6B3SZD2"/>
<dbReference type="Gene3D" id="1.10.287.470">
    <property type="entry name" value="Helix hairpin bin"/>
    <property type="match status" value="1"/>
</dbReference>
<dbReference type="PANTHER" id="PTHR30097:SF16">
    <property type="entry name" value="CATION EFFLUX SYSTEM (CZCB-LIKE)"/>
    <property type="match status" value="1"/>
</dbReference>
<dbReference type="GO" id="GO:0022857">
    <property type="term" value="F:transmembrane transporter activity"/>
    <property type="evidence" value="ECO:0007669"/>
    <property type="project" value="InterPro"/>
</dbReference>
<evidence type="ECO:0000313" key="6">
    <source>
        <dbReference type="EMBL" id="NEX64602.1"/>
    </source>
</evidence>
<feature type="chain" id="PRO_5025458008" evidence="3">
    <location>
        <begin position="22"/>
        <end position="389"/>
    </location>
</feature>
<dbReference type="RefSeq" id="WP_163968539.1">
    <property type="nucleotide sequence ID" value="NZ_JAAIVB010000084.1"/>
</dbReference>
<keyword evidence="7" id="KW-1185">Reference proteome</keyword>
<feature type="domain" description="CusB-like beta-barrel" evidence="4">
    <location>
        <begin position="238"/>
        <end position="311"/>
    </location>
</feature>
<dbReference type="NCBIfam" id="TIGR01730">
    <property type="entry name" value="RND_mfp"/>
    <property type="match status" value="1"/>
</dbReference>
<dbReference type="Gene3D" id="2.40.420.20">
    <property type="match status" value="1"/>
</dbReference>
<dbReference type="FunFam" id="2.40.30.170:FF:000010">
    <property type="entry name" value="Efflux RND transporter periplasmic adaptor subunit"/>
    <property type="match status" value="1"/>
</dbReference>
<evidence type="ECO:0000256" key="3">
    <source>
        <dbReference type="SAM" id="SignalP"/>
    </source>
</evidence>
<gene>
    <name evidence="6" type="ORF">G3574_26290</name>
</gene>
<dbReference type="Pfam" id="PF25973">
    <property type="entry name" value="BSH_CzcB"/>
    <property type="match status" value="1"/>
</dbReference>
<organism evidence="6 7">
    <name type="scientific">Noviherbaspirillum galbum</name>
    <dbReference type="NCBI Taxonomy" id="2709383"/>
    <lineage>
        <taxon>Bacteria</taxon>
        <taxon>Pseudomonadati</taxon>
        <taxon>Pseudomonadota</taxon>
        <taxon>Betaproteobacteria</taxon>
        <taxon>Burkholderiales</taxon>
        <taxon>Oxalobacteraceae</taxon>
        <taxon>Noviherbaspirillum</taxon>
    </lineage>
</organism>
<accession>A0A6B3SZD2</accession>
<evidence type="ECO:0000259" key="4">
    <source>
        <dbReference type="Pfam" id="PF25954"/>
    </source>
</evidence>
<dbReference type="EMBL" id="JAAIVB010000084">
    <property type="protein sequence ID" value="NEX64602.1"/>
    <property type="molecule type" value="Genomic_DNA"/>
</dbReference>
<name>A0A6B3SZD2_9BURK</name>
<evidence type="ECO:0000259" key="5">
    <source>
        <dbReference type="Pfam" id="PF25973"/>
    </source>
</evidence>
<keyword evidence="3" id="KW-0732">Signal</keyword>
<reference evidence="6 7" key="1">
    <citation type="submission" date="2020-02" db="EMBL/GenBank/DDBJ databases">
        <authorList>
            <person name="Kim M.K."/>
        </authorList>
    </citation>
    <scope>NUCLEOTIDE SEQUENCE [LARGE SCALE GENOMIC DNA]</scope>
    <source>
        <strain evidence="6 7">17J57-3</strain>
    </source>
</reference>
<dbReference type="Gene3D" id="2.40.30.170">
    <property type="match status" value="1"/>
</dbReference>
<dbReference type="SUPFAM" id="SSF111369">
    <property type="entry name" value="HlyD-like secretion proteins"/>
    <property type="match status" value="1"/>
</dbReference>
<sequence>MKFAPRYLLVAGLALAAAALAAYEMREASGPAAKAEVTTTRGDAAREPGTVRYAANAPQLSFLSVVPAAEAPIPVVEPVNGKVSYDENRTARISSAVAGRVVRIRAETGDRMAAGDVLLEIDAPDYAAADADFQKARADEVRKKLAYERAHSLYEHEVIARKDVESADADYRQAEAESRRASLRLRNLHGAGKPDASGRLLLRSPIAGIVADRQVNPGLEVRPDLPNPLYVITDPSRLWVLADVPERSLAHVHAGQGVSIETDAYPGRRFEATVDRLGLSLDPATRRMQVRCSVANPEGLLKPEMFARVVFLGDGGKKGLRVPNTALVAEGIHSFVFIETAPGVFQKRKVHLAVRGSENSFIDEGLAKSERVVTEGALLLNAEADVHAQ</sequence>
<dbReference type="InterPro" id="IPR058792">
    <property type="entry name" value="Beta-barrel_RND_2"/>
</dbReference>
<comment type="caution">
    <text evidence="6">The sequence shown here is derived from an EMBL/GenBank/DDBJ whole genome shotgun (WGS) entry which is preliminary data.</text>
</comment>
<dbReference type="GO" id="GO:0016020">
    <property type="term" value="C:membrane"/>
    <property type="evidence" value="ECO:0007669"/>
    <property type="project" value="InterPro"/>
</dbReference>
<dbReference type="Pfam" id="PF25954">
    <property type="entry name" value="Beta-barrel_RND_2"/>
    <property type="match status" value="1"/>
</dbReference>
<evidence type="ECO:0000256" key="2">
    <source>
        <dbReference type="ARBA" id="ARBA00022448"/>
    </source>
</evidence>
<dbReference type="InterPro" id="IPR006143">
    <property type="entry name" value="RND_pump_MFP"/>
</dbReference>
<dbReference type="PANTHER" id="PTHR30097">
    <property type="entry name" value="CATION EFFLUX SYSTEM PROTEIN CUSB"/>
    <property type="match status" value="1"/>
</dbReference>